<name>A0ABS8PMN3_9BACT</name>
<dbReference type="Proteomes" id="UP001199816">
    <property type="component" value="Unassembled WGS sequence"/>
</dbReference>
<proteinExistence type="predicted"/>
<reference evidence="2 3" key="1">
    <citation type="submission" date="2021-11" db="EMBL/GenBank/DDBJ databases">
        <title>Genomic of Niabella pedocola.</title>
        <authorList>
            <person name="Wu T."/>
        </authorList>
    </citation>
    <scope>NUCLEOTIDE SEQUENCE [LARGE SCALE GENOMIC DNA]</scope>
    <source>
        <strain evidence="2 3">JCM 31011</strain>
    </source>
</reference>
<sequence length="208" mass="23959">MKKILFLWLLVLVGSFLNAAGPADFKWVKTSNGIMLYERWIMHNGSKVRELKVCFDAPGAGLTDVVGLLKDAGKGSSWNVRSSQYKVTRTPDEHVWLNYIRYSLPWPMEDQDCSLKYFYNTTVATAGSHTIYFESIQHQVYPRFKNVTRLEGTSGKWTVDQQENRPSRITYQILTNKSGTVPRWVSDPIVYDNILTTMARFKSLLQHQ</sequence>
<dbReference type="InterPro" id="IPR023393">
    <property type="entry name" value="START-like_dom_sf"/>
</dbReference>
<feature type="signal peptide" evidence="1">
    <location>
        <begin position="1"/>
        <end position="19"/>
    </location>
</feature>
<evidence type="ECO:0008006" key="4">
    <source>
        <dbReference type="Google" id="ProtNLM"/>
    </source>
</evidence>
<dbReference type="Gene3D" id="3.30.530.20">
    <property type="match status" value="1"/>
</dbReference>
<protein>
    <recommendedName>
        <fullName evidence="4">START domain-containing protein</fullName>
    </recommendedName>
</protein>
<evidence type="ECO:0000313" key="3">
    <source>
        <dbReference type="Proteomes" id="UP001199816"/>
    </source>
</evidence>
<gene>
    <name evidence="2" type="ORF">LQ567_06270</name>
</gene>
<dbReference type="SUPFAM" id="SSF55961">
    <property type="entry name" value="Bet v1-like"/>
    <property type="match status" value="1"/>
</dbReference>
<keyword evidence="3" id="KW-1185">Reference proteome</keyword>
<organism evidence="2 3">
    <name type="scientific">Niabella pedocola</name>
    <dbReference type="NCBI Taxonomy" id="1752077"/>
    <lineage>
        <taxon>Bacteria</taxon>
        <taxon>Pseudomonadati</taxon>
        <taxon>Bacteroidota</taxon>
        <taxon>Chitinophagia</taxon>
        <taxon>Chitinophagales</taxon>
        <taxon>Chitinophagaceae</taxon>
        <taxon>Niabella</taxon>
    </lineage>
</organism>
<evidence type="ECO:0000313" key="2">
    <source>
        <dbReference type="EMBL" id="MCD2422360.1"/>
    </source>
</evidence>
<dbReference type="EMBL" id="JAJNEC010000004">
    <property type="protein sequence ID" value="MCD2422360.1"/>
    <property type="molecule type" value="Genomic_DNA"/>
</dbReference>
<feature type="chain" id="PRO_5047253067" description="START domain-containing protein" evidence="1">
    <location>
        <begin position="20"/>
        <end position="208"/>
    </location>
</feature>
<accession>A0ABS8PMN3</accession>
<dbReference type="RefSeq" id="WP_231003283.1">
    <property type="nucleotide sequence ID" value="NZ_JAJNEC010000004.1"/>
</dbReference>
<evidence type="ECO:0000256" key="1">
    <source>
        <dbReference type="SAM" id="SignalP"/>
    </source>
</evidence>
<comment type="caution">
    <text evidence="2">The sequence shown here is derived from an EMBL/GenBank/DDBJ whole genome shotgun (WGS) entry which is preliminary data.</text>
</comment>
<keyword evidence="1" id="KW-0732">Signal</keyword>